<evidence type="ECO:0000313" key="1">
    <source>
        <dbReference type="EMBL" id="MFD2264456.1"/>
    </source>
</evidence>
<reference evidence="2" key="1">
    <citation type="journal article" date="2019" name="Int. J. Syst. Evol. Microbiol.">
        <title>The Global Catalogue of Microorganisms (GCM) 10K type strain sequencing project: providing services to taxonomists for standard genome sequencing and annotation.</title>
        <authorList>
            <consortium name="The Broad Institute Genomics Platform"/>
            <consortium name="The Broad Institute Genome Sequencing Center for Infectious Disease"/>
            <person name="Wu L."/>
            <person name="Ma J."/>
        </authorList>
    </citation>
    <scope>NUCLEOTIDE SEQUENCE [LARGE SCALE GENOMIC DNA]</scope>
    <source>
        <strain evidence="2">CGMCC 1.19062</strain>
    </source>
</reference>
<protein>
    <submittedName>
        <fullName evidence="1">Uncharacterized protein</fullName>
    </submittedName>
</protein>
<dbReference type="Proteomes" id="UP001597295">
    <property type="component" value="Unassembled WGS sequence"/>
</dbReference>
<accession>A0ABW5DYE4</accession>
<gene>
    <name evidence="1" type="ORF">ACFSM5_16245</name>
</gene>
<keyword evidence="2" id="KW-1185">Reference proteome</keyword>
<dbReference type="RefSeq" id="WP_379877540.1">
    <property type="nucleotide sequence ID" value="NZ_JBHUIP010000013.1"/>
</dbReference>
<proteinExistence type="predicted"/>
<organism evidence="1 2">
    <name type="scientific">Lacibacterium aquatile</name>
    <dbReference type="NCBI Taxonomy" id="1168082"/>
    <lineage>
        <taxon>Bacteria</taxon>
        <taxon>Pseudomonadati</taxon>
        <taxon>Pseudomonadota</taxon>
        <taxon>Alphaproteobacteria</taxon>
        <taxon>Rhodospirillales</taxon>
        <taxon>Rhodospirillaceae</taxon>
    </lineage>
</organism>
<name>A0ABW5DYE4_9PROT</name>
<comment type="caution">
    <text evidence="1">The sequence shown here is derived from an EMBL/GenBank/DDBJ whole genome shotgun (WGS) entry which is preliminary data.</text>
</comment>
<dbReference type="EMBL" id="JBHUIP010000013">
    <property type="protein sequence ID" value="MFD2264456.1"/>
    <property type="molecule type" value="Genomic_DNA"/>
</dbReference>
<sequence>MKILDWLTPLKPDRAELLEFGHAFGLTTDEARARYLAEAEAKGDPVDVADAQGIVAWSEVLHRRD</sequence>
<evidence type="ECO:0000313" key="2">
    <source>
        <dbReference type="Proteomes" id="UP001597295"/>
    </source>
</evidence>